<evidence type="ECO:0000256" key="1">
    <source>
        <dbReference type="ARBA" id="ARBA00005721"/>
    </source>
</evidence>
<reference evidence="3" key="1">
    <citation type="journal article" date="2019" name="Int. J. Syst. Evol. Microbiol.">
        <title>The Global Catalogue of Microorganisms (GCM) 10K type strain sequencing project: providing services to taxonomists for standard genome sequencing and annotation.</title>
        <authorList>
            <consortium name="The Broad Institute Genomics Platform"/>
            <consortium name="The Broad Institute Genome Sequencing Center for Infectious Disease"/>
            <person name="Wu L."/>
            <person name="Ma J."/>
        </authorList>
    </citation>
    <scope>NUCLEOTIDE SEQUENCE [LARGE SCALE GENOMIC DNA]</scope>
    <source>
        <strain evidence="3">CGMCC 4.7093</strain>
    </source>
</reference>
<dbReference type="Pfam" id="PF03780">
    <property type="entry name" value="Asp23"/>
    <property type="match status" value="1"/>
</dbReference>
<keyword evidence="3" id="KW-1185">Reference proteome</keyword>
<proteinExistence type="inferred from homology"/>
<dbReference type="RefSeq" id="WP_378035033.1">
    <property type="nucleotide sequence ID" value="NZ_JBHSIV010000004.1"/>
</dbReference>
<gene>
    <name evidence="2" type="ORF">ACFPBZ_05670</name>
</gene>
<dbReference type="EMBL" id="JBHSIV010000004">
    <property type="protein sequence ID" value="MFC5061683.1"/>
    <property type="molecule type" value="Genomic_DNA"/>
</dbReference>
<dbReference type="Proteomes" id="UP001595947">
    <property type="component" value="Unassembled WGS sequence"/>
</dbReference>
<dbReference type="InterPro" id="IPR005531">
    <property type="entry name" value="Asp23"/>
</dbReference>
<comment type="caution">
    <text evidence="2">The sequence shown here is derived from an EMBL/GenBank/DDBJ whole genome shotgun (WGS) entry which is preliminary data.</text>
</comment>
<sequence length="117" mass="11749">MSAPAPAEERGTLSIADGVVEKLVVAAAGEIDGVGRPPGGGRGTRTRATVQRTGERVEIGLTVAIAYPANVAATADATRGRVRARLAELADLTVGRVDVDVAALPVPAAGASRRVVA</sequence>
<protein>
    <submittedName>
        <fullName evidence="2">Asp23/Gls24 family envelope stress response protein</fullName>
    </submittedName>
</protein>
<evidence type="ECO:0000313" key="3">
    <source>
        <dbReference type="Proteomes" id="UP001595947"/>
    </source>
</evidence>
<organism evidence="2 3">
    <name type="scientific">Actinomycetospora atypica</name>
    <dbReference type="NCBI Taxonomy" id="1290095"/>
    <lineage>
        <taxon>Bacteria</taxon>
        <taxon>Bacillati</taxon>
        <taxon>Actinomycetota</taxon>
        <taxon>Actinomycetes</taxon>
        <taxon>Pseudonocardiales</taxon>
        <taxon>Pseudonocardiaceae</taxon>
        <taxon>Actinomycetospora</taxon>
    </lineage>
</organism>
<name>A0ABV9YJW3_9PSEU</name>
<evidence type="ECO:0000313" key="2">
    <source>
        <dbReference type="EMBL" id="MFC5061683.1"/>
    </source>
</evidence>
<comment type="similarity">
    <text evidence="1">Belongs to the asp23 family.</text>
</comment>
<accession>A0ABV9YJW3</accession>